<evidence type="ECO:0000313" key="3">
    <source>
        <dbReference type="Proteomes" id="UP001230188"/>
    </source>
</evidence>
<keyword evidence="1" id="KW-0812">Transmembrane</keyword>
<sequence length="130" mass="13994">MLTSMSLWHKVATGVISATGIPGLMMIGVGVAPQFVPAEMSKKFPEMVELWSKILKIKLTPRAFFPFVGACKIFGIVSMWGVFGPALDTACTLLYALLCACATYTHAELGEPVGPPVFIGSLCLLRLFII</sequence>
<evidence type="ECO:0000313" key="2">
    <source>
        <dbReference type="EMBL" id="KAJ8598652.1"/>
    </source>
</evidence>
<proteinExistence type="predicted"/>
<feature type="transmembrane region" description="Helical" evidence="1">
    <location>
        <begin position="12"/>
        <end position="36"/>
    </location>
</feature>
<keyword evidence="1" id="KW-0472">Membrane</keyword>
<dbReference type="Proteomes" id="UP001230188">
    <property type="component" value="Unassembled WGS sequence"/>
</dbReference>
<protein>
    <submittedName>
        <fullName evidence="2">Uncharacterized protein</fullName>
    </submittedName>
</protein>
<gene>
    <name evidence="2" type="ORF">CTAYLR_003045</name>
</gene>
<keyword evidence="1" id="KW-1133">Transmembrane helix</keyword>
<keyword evidence="3" id="KW-1185">Reference proteome</keyword>
<organism evidence="2 3">
    <name type="scientific">Chrysophaeum taylorii</name>
    <dbReference type="NCBI Taxonomy" id="2483200"/>
    <lineage>
        <taxon>Eukaryota</taxon>
        <taxon>Sar</taxon>
        <taxon>Stramenopiles</taxon>
        <taxon>Ochrophyta</taxon>
        <taxon>Pelagophyceae</taxon>
        <taxon>Pelagomonadales</taxon>
        <taxon>Pelagomonadaceae</taxon>
        <taxon>Chrysophaeum</taxon>
    </lineage>
</organism>
<reference evidence="2" key="1">
    <citation type="submission" date="2023-01" db="EMBL/GenBank/DDBJ databases">
        <title>Metagenome sequencing of chrysophaentin producing Chrysophaeum taylorii.</title>
        <authorList>
            <person name="Davison J."/>
            <person name="Bewley C."/>
        </authorList>
    </citation>
    <scope>NUCLEOTIDE SEQUENCE</scope>
    <source>
        <strain evidence="2">NIES-1699</strain>
    </source>
</reference>
<evidence type="ECO:0000256" key="1">
    <source>
        <dbReference type="SAM" id="Phobius"/>
    </source>
</evidence>
<name>A0AAD7U5E7_9STRA</name>
<accession>A0AAD7U5E7</accession>
<comment type="caution">
    <text evidence="2">The sequence shown here is derived from an EMBL/GenBank/DDBJ whole genome shotgun (WGS) entry which is preliminary data.</text>
</comment>
<dbReference type="EMBL" id="JAQMWT010000667">
    <property type="protein sequence ID" value="KAJ8598652.1"/>
    <property type="molecule type" value="Genomic_DNA"/>
</dbReference>
<dbReference type="AlphaFoldDB" id="A0AAD7U5E7"/>